<evidence type="ECO:0000313" key="2">
    <source>
        <dbReference type="Proteomes" id="UP001454036"/>
    </source>
</evidence>
<protein>
    <submittedName>
        <fullName evidence="1">Uncharacterized protein</fullName>
    </submittedName>
</protein>
<dbReference type="EMBL" id="BAABME010010262">
    <property type="protein sequence ID" value="GAA0176902.1"/>
    <property type="molecule type" value="Genomic_DNA"/>
</dbReference>
<evidence type="ECO:0000313" key="1">
    <source>
        <dbReference type="EMBL" id="GAA0176902.1"/>
    </source>
</evidence>
<comment type="caution">
    <text evidence="1">The sequence shown here is derived from an EMBL/GenBank/DDBJ whole genome shotgun (WGS) entry which is preliminary data.</text>
</comment>
<dbReference type="AlphaFoldDB" id="A0AAV3RKV6"/>
<keyword evidence="2" id="KW-1185">Reference proteome</keyword>
<reference evidence="1 2" key="1">
    <citation type="submission" date="2024-01" db="EMBL/GenBank/DDBJ databases">
        <title>The complete chloroplast genome sequence of Lithospermum erythrorhizon: insights into the phylogenetic relationship among Boraginaceae species and the maternal lineages of purple gromwells.</title>
        <authorList>
            <person name="Okada T."/>
            <person name="Watanabe K."/>
        </authorList>
    </citation>
    <scope>NUCLEOTIDE SEQUENCE [LARGE SCALE GENOMIC DNA]</scope>
</reference>
<proteinExistence type="predicted"/>
<name>A0AAV3RKV6_LITER</name>
<accession>A0AAV3RKV6</accession>
<gene>
    <name evidence="1" type="ORF">LIER_29628</name>
</gene>
<sequence>MEVDLARVLGSLALEGEELGDVFIPDIAYDRVEEKYQYCLVVKVLMKRRFHVPTFKNTIRALWGGHEGLQVLGMGTNIFHIIFVDDVQMNRVLLGEPSFLEGVRGCGYWNCRRSTYQRSDGSGQEKY</sequence>
<dbReference type="Proteomes" id="UP001454036">
    <property type="component" value="Unassembled WGS sequence"/>
</dbReference>
<organism evidence="1 2">
    <name type="scientific">Lithospermum erythrorhizon</name>
    <name type="common">Purple gromwell</name>
    <name type="synonym">Lithospermum officinale var. erythrorhizon</name>
    <dbReference type="NCBI Taxonomy" id="34254"/>
    <lineage>
        <taxon>Eukaryota</taxon>
        <taxon>Viridiplantae</taxon>
        <taxon>Streptophyta</taxon>
        <taxon>Embryophyta</taxon>
        <taxon>Tracheophyta</taxon>
        <taxon>Spermatophyta</taxon>
        <taxon>Magnoliopsida</taxon>
        <taxon>eudicotyledons</taxon>
        <taxon>Gunneridae</taxon>
        <taxon>Pentapetalae</taxon>
        <taxon>asterids</taxon>
        <taxon>lamiids</taxon>
        <taxon>Boraginales</taxon>
        <taxon>Boraginaceae</taxon>
        <taxon>Boraginoideae</taxon>
        <taxon>Lithospermeae</taxon>
        <taxon>Lithospermum</taxon>
    </lineage>
</organism>